<evidence type="ECO:0000313" key="2">
    <source>
        <dbReference type="EMBL" id="PIA48451.1"/>
    </source>
</evidence>
<name>A0A2G5DY75_AQUCA</name>
<keyword evidence="1" id="KW-1133">Transmembrane helix</keyword>
<feature type="transmembrane region" description="Helical" evidence="1">
    <location>
        <begin position="20"/>
        <end position="38"/>
    </location>
</feature>
<protein>
    <submittedName>
        <fullName evidence="2">Uncharacterized protein</fullName>
    </submittedName>
</protein>
<keyword evidence="3" id="KW-1185">Reference proteome</keyword>
<sequence>MSFWLKSCCLFPAGPRFRVAAAGFTVFTAAGFFLPLFFPSFGAAAITSSISSLSGILSSGMVSSKSMAAVRYDQNQLKALYVTVSCKP</sequence>
<proteinExistence type="predicted"/>
<dbReference type="AlphaFoldDB" id="A0A2G5DY75"/>
<evidence type="ECO:0000256" key="1">
    <source>
        <dbReference type="SAM" id="Phobius"/>
    </source>
</evidence>
<keyword evidence="1" id="KW-0812">Transmembrane</keyword>
<accession>A0A2G5DY75</accession>
<dbReference type="InParanoid" id="A0A2G5DY75"/>
<gene>
    <name evidence="2" type="ORF">AQUCO_01400800v1</name>
</gene>
<organism evidence="2 3">
    <name type="scientific">Aquilegia coerulea</name>
    <name type="common">Rocky mountain columbine</name>
    <dbReference type="NCBI Taxonomy" id="218851"/>
    <lineage>
        <taxon>Eukaryota</taxon>
        <taxon>Viridiplantae</taxon>
        <taxon>Streptophyta</taxon>
        <taxon>Embryophyta</taxon>
        <taxon>Tracheophyta</taxon>
        <taxon>Spermatophyta</taxon>
        <taxon>Magnoliopsida</taxon>
        <taxon>Ranunculales</taxon>
        <taxon>Ranunculaceae</taxon>
        <taxon>Thalictroideae</taxon>
        <taxon>Aquilegia</taxon>
    </lineage>
</organism>
<keyword evidence="1" id="KW-0472">Membrane</keyword>
<evidence type="ECO:0000313" key="3">
    <source>
        <dbReference type="Proteomes" id="UP000230069"/>
    </source>
</evidence>
<dbReference type="EMBL" id="KZ305031">
    <property type="protein sequence ID" value="PIA48451.1"/>
    <property type="molecule type" value="Genomic_DNA"/>
</dbReference>
<reference evidence="2 3" key="1">
    <citation type="submission" date="2017-09" db="EMBL/GenBank/DDBJ databases">
        <title>WGS assembly of Aquilegia coerulea Goldsmith.</title>
        <authorList>
            <person name="Hodges S."/>
            <person name="Kramer E."/>
            <person name="Nordborg M."/>
            <person name="Tomkins J."/>
            <person name="Borevitz J."/>
            <person name="Derieg N."/>
            <person name="Yan J."/>
            <person name="Mihaltcheva S."/>
            <person name="Hayes R.D."/>
            <person name="Rokhsar D."/>
        </authorList>
    </citation>
    <scope>NUCLEOTIDE SEQUENCE [LARGE SCALE GENOMIC DNA]</scope>
    <source>
        <strain evidence="3">cv. Goldsmith</strain>
    </source>
</reference>
<dbReference type="Proteomes" id="UP000230069">
    <property type="component" value="Unassembled WGS sequence"/>
</dbReference>